<evidence type="ECO:0008006" key="4">
    <source>
        <dbReference type="Google" id="ProtNLM"/>
    </source>
</evidence>
<feature type="transmembrane region" description="Helical" evidence="1">
    <location>
        <begin position="17"/>
        <end position="39"/>
    </location>
</feature>
<dbReference type="RefSeq" id="WP_108782062.1">
    <property type="nucleotide sequence ID" value="NZ_OMKW01000002.1"/>
</dbReference>
<evidence type="ECO:0000256" key="1">
    <source>
        <dbReference type="SAM" id="Phobius"/>
    </source>
</evidence>
<accession>A0A2R8AAU5</accession>
<reference evidence="2 3" key="1">
    <citation type="submission" date="2018-03" db="EMBL/GenBank/DDBJ databases">
        <authorList>
            <person name="Keele B.F."/>
        </authorList>
    </citation>
    <scope>NUCLEOTIDE SEQUENCE [LARGE SCALE GENOMIC DNA]</scope>
    <source>
        <strain evidence="2 3">CeCT 8812</strain>
    </source>
</reference>
<organism evidence="2 3">
    <name type="scientific">Pontivivens insulae</name>
    <dbReference type="NCBI Taxonomy" id="1639689"/>
    <lineage>
        <taxon>Bacteria</taxon>
        <taxon>Pseudomonadati</taxon>
        <taxon>Pseudomonadota</taxon>
        <taxon>Alphaproteobacteria</taxon>
        <taxon>Rhodobacterales</taxon>
        <taxon>Paracoccaceae</taxon>
        <taxon>Pontivivens</taxon>
    </lineage>
</organism>
<dbReference type="Proteomes" id="UP000244932">
    <property type="component" value="Unassembled WGS sequence"/>
</dbReference>
<dbReference type="EMBL" id="OMKW01000002">
    <property type="protein sequence ID" value="SPF29357.1"/>
    <property type="molecule type" value="Genomic_DNA"/>
</dbReference>
<evidence type="ECO:0000313" key="2">
    <source>
        <dbReference type="EMBL" id="SPF29357.1"/>
    </source>
</evidence>
<keyword evidence="1" id="KW-0472">Membrane</keyword>
<feature type="transmembrane region" description="Helical" evidence="1">
    <location>
        <begin position="144"/>
        <end position="166"/>
    </location>
</feature>
<sequence>MMSVIDRLISFESFGSVWYWIFLGLAWSSRTHWTIGIPFDAIMRADRRGGEWEADIDRLAIAASRRFALIAGKVAAVLTLFVTFFLAALATAALYLGNELSQAMLAIALPMIVAEVGDIRLAQRIHHQQIRGYELRRAIVWRRFLNQATGLSSLILATLFATFQFLDRVGYFDFW</sequence>
<gene>
    <name evidence="2" type="ORF">POI8812_01665</name>
</gene>
<evidence type="ECO:0000313" key="3">
    <source>
        <dbReference type="Proteomes" id="UP000244932"/>
    </source>
</evidence>
<dbReference type="AlphaFoldDB" id="A0A2R8AAU5"/>
<keyword evidence="3" id="KW-1185">Reference proteome</keyword>
<keyword evidence="1" id="KW-1133">Transmembrane helix</keyword>
<proteinExistence type="predicted"/>
<protein>
    <recommendedName>
        <fullName evidence="4">Component of SufBCD complex</fullName>
    </recommendedName>
</protein>
<keyword evidence="1" id="KW-0812">Transmembrane</keyword>
<feature type="transmembrane region" description="Helical" evidence="1">
    <location>
        <begin position="74"/>
        <end position="97"/>
    </location>
</feature>
<dbReference type="OrthoDB" id="7847071at2"/>
<feature type="transmembrane region" description="Helical" evidence="1">
    <location>
        <begin position="103"/>
        <end position="123"/>
    </location>
</feature>
<name>A0A2R8AAU5_9RHOB</name>